<proteinExistence type="predicted"/>
<keyword evidence="3" id="KW-1185">Reference proteome</keyword>
<evidence type="ECO:0000313" key="3">
    <source>
        <dbReference type="Proteomes" id="UP001417504"/>
    </source>
</evidence>
<accession>A0AAP0HZX3</accession>
<feature type="compositionally biased region" description="Polar residues" evidence="1">
    <location>
        <begin position="43"/>
        <end position="59"/>
    </location>
</feature>
<evidence type="ECO:0000256" key="1">
    <source>
        <dbReference type="SAM" id="MobiDB-lite"/>
    </source>
</evidence>
<dbReference type="EMBL" id="JBBNAE010000008">
    <property type="protein sequence ID" value="KAK9102389.1"/>
    <property type="molecule type" value="Genomic_DNA"/>
</dbReference>
<reference evidence="2 3" key="1">
    <citation type="submission" date="2024-01" db="EMBL/GenBank/DDBJ databases">
        <title>Genome assemblies of Stephania.</title>
        <authorList>
            <person name="Yang L."/>
        </authorList>
    </citation>
    <scope>NUCLEOTIDE SEQUENCE [LARGE SCALE GENOMIC DNA]</scope>
    <source>
        <strain evidence="2">QJT</strain>
        <tissue evidence="2">Leaf</tissue>
    </source>
</reference>
<dbReference type="AlphaFoldDB" id="A0AAP0HZX3"/>
<gene>
    <name evidence="2" type="ORF">Sjap_019643</name>
</gene>
<feature type="region of interest" description="Disordered" evidence="1">
    <location>
        <begin position="43"/>
        <end position="82"/>
    </location>
</feature>
<sequence>MGLLDKLRIRDVDDKTNHSFSHYYCHSVAIALGKFKLGLLSTTSGSPHSQDNLGETSSGDNKRSLRSRKSRSEGGRGRAEPRTPTVYDWMVVSVLDR</sequence>
<protein>
    <submittedName>
        <fullName evidence="2">Uncharacterized protein</fullName>
    </submittedName>
</protein>
<feature type="compositionally biased region" description="Basic and acidic residues" evidence="1">
    <location>
        <begin position="70"/>
        <end position="81"/>
    </location>
</feature>
<evidence type="ECO:0000313" key="2">
    <source>
        <dbReference type="EMBL" id="KAK9102389.1"/>
    </source>
</evidence>
<dbReference type="Proteomes" id="UP001417504">
    <property type="component" value="Unassembled WGS sequence"/>
</dbReference>
<comment type="caution">
    <text evidence="2">The sequence shown here is derived from an EMBL/GenBank/DDBJ whole genome shotgun (WGS) entry which is preliminary data.</text>
</comment>
<name>A0AAP0HZX3_9MAGN</name>
<organism evidence="2 3">
    <name type="scientific">Stephania japonica</name>
    <dbReference type="NCBI Taxonomy" id="461633"/>
    <lineage>
        <taxon>Eukaryota</taxon>
        <taxon>Viridiplantae</taxon>
        <taxon>Streptophyta</taxon>
        <taxon>Embryophyta</taxon>
        <taxon>Tracheophyta</taxon>
        <taxon>Spermatophyta</taxon>
        <taxon>Magnoliopsida</taxon>
        <taxon>Ranunculales</taxon>
        <taxon>Menispermaceae</taxon>
        <taxon>Menispermoideae</taxon>
        <taxon>Cissampelideae</taxon>
        <taxon>Stephania</taxon>
    </lineage>
</organism>